<dbReference type="Pfam" id="PF17919">
    <property type="entry name" value="RT_RNaseH_2"/>
    <property type="match status" value="1"/>
</dbReference>
<sequence length="383" mass="43552">MRDTNSETSTLESVPVVNEFLELFPDILLGIPPEREIGFGIALLRYTQPISTPPYQMALIELNEFKKQLKDLLDKGFIQPSIFPWGASVLFVQKKDCSLCMCIDYRQLSRVKEDDIPKTAYRTRSLGNNNSSQSLVNVCFGWSLWLSLVTLFLEMGIEVDPKKTYTELKDRLTYTPVLTLPERIDGLVVYCDASRIILGCVLMKNGKVIVYASRQLKKDINLRQRRWLELLKDYDMSVLYHPSIENVILDVLSQLPMGSVAHVKDSKKDFVRDVHRFTQMGVRLVYSTKGGAVVQNGSKSSLVANVKAKQGLDPNLIELKEALLKMSVEDFSQGGEGMLRYQGILCIPNVDDLRDQILSQAHSSRYFIHPGATKKYRDLQELY</sequence>
<evidence type="ECO:0000313" key="4">
    <source>
        <dbReference type="Proteomes" id="UP001234989"/>
    </source>
</evidence>
<keyword evidence="4" id="KW-1185">Reference proteome</keyword>
<gene>
    <name evidence="3" type="ORF">MTR67_026327</name>
</gene>
<dbReference type="EMBL" id="CP133617">
    <property type="protein sequence ID" value="WMV32942.1"/>
    <property type="molecule type" value="Genomic_DNA"/>
</dbReference>
<dbReference type="InterPro" id="IPR041577">
    <property type="entry name" value="RT_RNaseH_2"/>
</dbReference>
<reference evidence="3" key="1">
    <citation type="submission" date="2023-08" db="EMBL/GenBank/DDBJ databases">
        <title>A de novo genome assembly of Solanum verrucosum Schlechtendal, a Mexican diploid species geographically isolated from the other diploid A-genome species in potato relatives.</title>
        <authorList>
            <person name="Hosaka K."/>
        </authorList>
    </citation>
    <scope>NUCLEOTIDE SEQUENCE</scope>
    <source>
        <tissue evidence="3">Young leaves</tissue>
    </source>
</reference>
<dbReference type="PANTHER" id="PTHR37984:SF5">
    <property type="entry name" value="PROTEIN NYNRIN-LIKE"/>
    <property type="match status" value="1"/>
</dbReference>
<name>A0AAF0R2S4_SOLVR</name>
<dbReference type="Gene3D" id="3.10.10.10">
    <property type="entry name" value="HIV Type 1 Reverse Transcriptase, subunit A, domain 1"/>
    <property type="match status" value="1"/>
</dbReference>
<feature type="domain" description="Reverse transcriptase/retrotransposon-derived protein RNase H-like" evidence="2">
    <location>
        <begin position="162"/>
        <end position="231"/>
    </location>
</feature>
<dbReference type="SUPFAM" id="SSF56672">
    <property type="entry name" value="DNA/RNA polymerases"/>
    <property type="match status" value="1"/>
</dbReference>
<dbReference type="AlphaFoldDB" id="A0AAF0R2S4"/>
<dbReference type="GO" id="GO:0003824">
    <property type="term" value="F:catalytic activity"/>
    <property type="evidence" value="ECO:0007669"/>
    <property type="project" value="UniProtKB-KW"/>
</dbReference>
<dbReference type="InterPro" id="IPR050951">
    <property type="entry name" value="Retrovirus_Pol_polyprotein"/>
</dbReference>
<evidence type="ECO:0000259" key="2">
    <source>
        <dbReference type="Pfam" id="PF17919"/>
    </source>
</evidence>
<proteinExistence type="predicted"/>
<keyword evidence="1" id="KW-0511">Multifunctional enzyme</keyword>
<protein>
    <recommendedName>
        <fullName evidence="2">Reverse transcriptase/retrotransposon-derived protein RNase H-like domain-containing protein</fullName>
    </recommendedName>
</protein>
<dbReference type="Proteomes" id="UP001234989">
    <property type="component" value="Chromosome 6"/>
</dbReference>
<dbReference type="InterPro" id="IPR043502">
    <property type="entry name" value="DNA/RNA_pol_sf"/>
</dbReference>
<accession>A0AAF0R2S4</accession>
<organism evidence="3 4">
    <name type="scientific">Solanum verrucosum</name>
    <dbReference type="NCBI Taxonomy" id="315347"/>
    <lineage>
        <taxon>Eukaryota</taxon>
        <taxon>Viridiplantae</taxon>
        <taxon>Streptophyta</taxon>
        <taxon>Embryophyta</taxon>
        <taxon>Tracheophyta</taxon>
        <taxon>Spermatophyta</taxon>
        <taxon>Magnoliopsida</taxon>
        <taxon>eudicotyledons</taxon>
        <taxon>Gunneridae</taxon>
        <taxon>Pentapetalae</taxon>
        <taxon>asterids</taxon>
        <taxon>lamiids</taxon>
        <taxon>Solanales</taxon>
        <taxon>Solanaceae</taxon>
        <taxon>Solanoideae</taxon>
        <taxon>Solaneae</taxon>
        <taxon>Solanum</taxon>
    </lineage>
</organism>
<dbReference type="PANTHER" id="PTHR37984">
    <property type="entry name" value="PROTEIN CBG26694"/>
    <property type="match status" value="1"/>
</dbReference>
<evidence type="ECO:0000313" key="3">
    <source>
        <dbReference type="EMBL" id="WMV32942.1"/>
    </source>
</evidence>
<evidence type="ECO:0000256" key="1">
    <source>
        <dbReference type="ARBA" id="ARBA00023268"/>
    </source>
</evidence>